<dbReference type="RefSeq" id="WP_189359015.1">
    <property type="nucleotide sequence ID" value="NZ_BMYU01000013.1"/>
</dbReference>
<dbReference type="Proteomes" id="UP000653343">
    <property type="component" value="Unassembled WGS sequence"/>
</dbReference>
<organism evidence="1 2">
    <name type="scientific">Undibacterium squillarum</name>
    <dbReference type="NCBI Taxonomy" id="1131567"/>
    <lineage>
        <taxon>Bacteria</taxon>
        <taxon>Pseudomonadati</taxon>
        <taxon>Pseudomonadota</taxon>
        <taxon>Betaproteobacteria</taxon>
        <taxon>Burkholderiales</taxon>
        <taxon>Oxalobacteraceae</taxon>
        <taxon>Undibacterium</taxon>
    </lineage>
</organism>
<accession>A0ABQ2Y3B0</accession>
<gene>
    <name evidence="1" type="ORF">GCM10010946_35770</name>
</gene>
<protein>
    <recommendedName>
        <fullName evidence="3">Solute-binding protein family 3/N-terminal domain-containing protein</fullName>
    </recommendedName>
</protein>
<keyword evidence="2" id="KW-1185">Reference proteome</keyword>
<sequence>MAFPTAALEYQVFTQEMPNGRCAGPMPSDKTSNLLDFISLAEQIQLKRVCVPWPRALKMLEQGEGLIFGISKNKEREKTLHYSQPVVMRYIFVVTRADAQFPAKNLQDLKGKVIGVPRGVQFSDEFEMMRDKVFKLENDHPQPLSRIYKLLFKRMDAALFASPVANPVWIERRLQAIRDQQPVDAGGLDDVKLVASPEPLMADTLHFAIRADKDQGIIDQINHGLMRARKAGILDEPPGK</sequence>
<comment type="caution">
    <text evidence="1">The sequence shown here is derived from an EMBL/GenBank/DDBJ whole genome shotgun (WGS) entry which is preliminary data.</text>
</comment>
<evidence type="ECO:0008006" key="3">
    <source>
        <dbReference type="Google" id="ProtNLM"/>
    </source>
</evidence>
<proteinExistence type="predicted"/>
<evidence type="ECO:0000313" key="2">
    <source>
        <dbReference type="Proteomes" id="UP000653343"/>
    </source>
</evidence>
<dbReference type="SUPFAM" id="SSF53850">
    <property type="entry name" value="Periplasmic binding protein-like II"/>
    <property type="match status" value="1"/>
</dbReference>
<evidence type="ECO:0000313" key="1">
    <source>
        <dbReference type="EMBL" id="GGX53949.1"/>
    </source>
</evidence>
<dbReference type="EMBL" id="BMYU01000013">
    <property type="protein sequence ID" value="GGX53949.1"/>
    <property type="molecule type" value="Genomic_DNA"/>
</dbReference>
<reference evidence="2" key="1">
    <citation type="journal article" date="2019" name="Int. J. Syst. Evol. Microbiol.">
        <title>The Global Catalogue of Microorganisms (GCM) 10K type strain sequencing project: providing services to taxonomists for standard genome sequencing and annotation.</title>
        <authorList>
            <consortium name="The Broad Institute Genomics Platform"/>
            <consortium name="The Broad Institute Genome Sequencing Center for Infectious Disease"/>
            <person name="Wu L."/>
            <person name="Ma J."/>
        </authorList>
    </citation>
    <scope>NUCLEOTIDE SEQUENCE [LARGE SCALE GENOMIC DNA]</scope>
    <source>
        <strain evidence="2">KCTC 23917</strain>
    </source>
</reference>
<name>A0ABQ2Y3B0_9BURK</name>
<dbReference type="Gene3D" id="3.40.190.10">
    <property type="entry name" value="Periplasmic binding protein-like II"/>
    <property type="match status" value="2"/>
</dbReference>